<evidence type="ECO:0000256" key="2">
    <source>
        <dbReference type="ARBA" id="ARBA00010333"/>
    </source>
</evidence>
<comment type="similarity">
    <text evidence="2 4">Belongs to the bacterial solute-binding protein 3 family.</text>
</comment>
<dbReference type="PANTHER" id="PTHR35936:SF17">
    <property type="entry name" value="ARGININE-BINDING EXTRACELLULAR PROTEIN ARTP"/>
    <property type="match status" value="1"/>
</dbReference>
<name>A0AA46TIG7_9ACTN</name>
<dbReference type="InterPro" id="IPR001638">
    <property type="entry name" value="Solute-binding_3/MltF_N"/>
</dbReference>
<keyword evidence="3 5" id="KW-0732">Signal</keyword>
<dbReference type="InterPro" id="IPR018313">
    <property type="entry name" value="SBP_3_CS"/>
</dbReference>
<dbReference type="CDD" id="cd13530">
    <property type="entry name" value="PBP2_peptides_like"/>
    <property type="match status" value="1"/>
</dbReference>
<dbReference type="PROSITE" id="PS51257">
    <property type="entry name" value="PROKAR_LIPOPROTEIN"/>
    <property type="match status" value="1"/>
</dbReference>
<evidence type="ECO:0000256" key="5">
    <source>
        <dbReference type="SAM" id="SignalP"/>
    </source>
</evidence>
<dbReference type="KEGG" id="sgrg:L0C25_01340"/>
<accession>A0AA46TIG7</accession>
<dbReference type="AlphaFoldDB" id="A0AA46TIG7"/>
<feature type="chain" id="PRO_5041260984" evidence="5">
    <location>
        <begin position="27"/>
        <end position="278"/>
    </location>
</feature>
<evidence type="ECO:0000256" key="1">
    <source>
        <dbReference type="ARBA" id="ARBA00004196"/>
    </source>
</evidence>
<organism evidence="8 9">
    <name type="scientific">Solicola gregarius</name>
    <dbReference type="NCBI Taxonomy" id="2908642"/>
    <lineage>
        <taxon>Bacteria</taxon>
        <taxon>Bacillati</taxon>
        <taxon>Actinomycetota</taxon>
        <taxon>Actinomycetes</taxon>
        <taxon>Propionibacteriales</taxon>
        <taxon>Nocardioidaceae</taxon>
        <taxon>Solicola</taxon>
    </lineage>
</organism>
<sequence length="278" mass="29934">MSSPVRRVRRLVAAAAALSAVLTLSACGGGDDGGTAKGVELVSEGKLTVCTHLPYKPFQFRDDSGEVVGFDVDILDLLAKDLDVDIEVVDIAWEQIMSGAVFASKKCDIGMGAMTITDDRERDLLISDPYFDATQALLVPADSSVESLADLDGKKLGVQTDTTGQVYAEEQADANGYEMIVFDDSISEFNGVKTGKVDAAINDNTVLTDFVEQNDDTKVAAEFDTGEQYGFPAEKDDENAQKLIDRLNDVLAKAKQDGEYDKIYKEWFGTTPGANTDG</sequence>
<dbReference type="GO" id="GO:0016020">
    <property type="term" value="C:membrane"/>
    <property type="evidence" value="ECO:0007669"/>
    <property type="project" value="InterPro"/>
</dbReference>
<evidence type="ECO:0000256" key="3">
    <source>
        <dbReference type="ARBA" id="ARBA00022729"/>
    </source>
</evidence>
<protein>
    <submittedName>
        <fullName evidence="8">ABC transporter substrate-binding protein</fullName>
    </submittedName>
</protein>
<dbReference type="Pfam" id="PF00497">
    <property type="entry name" value="SBP_bac_3"/>
    <property type="match status" value="1"/>
</dbReference>
<dbReference type="RefSeq" id="WP_271634575.1">
    <property type="nucleotide sequence ID" value="NZ_CP094970.1"/>
</dbReference>
<proteinExistence type="inferred from homology"/>
<feature type="domain" description="Solute-binding protein family 3/N-terminal" evidence="6">
    <location>
        <begin position="46"/>
        <end position="271"/>
    </location>
</feature>
<dbReference type="SUPFAM" id="SSF53850">
    <property type="entry name" value="Periplasmic binding protein-like II"/>
    <property type="match status" value="1"/>
</dbReference>
<keyword evidence="9" id="KW-1185">Reference proteome</keyword>
<dbReference type="PANTHER" id="PTHR35936">
    <property type="entry name" value="MEMBRANE-BOUND LYTIC MUREIN TRANSGLYCOSYLASE F"/>
    <property type="match status" value="1"/>
</dbReference>
<feature type="signal peptide" evidence="5">
    <location>
        <begin position="1"/>
        <end position="26"/>
    </location>
</feature>
<dbReference type="Proteomes" id="UP001164390">
    <property type="component" value="Chromosome"/>
</dbReference>
<evidence type="ECO:0000256" key="4">
    <source>
        <dbReference type="RuleBase" id="RU003744"/>
    </source>
</evidence>
<dbReference type="SMART" id="SM00079">
    <property type="entry name" value="PBPe"/>
    <property type="match status" value="1"/>
</dbReference>
<dbReference type="SMART" id="SM00062">
    <property type="entry name" value="PBPb"/>
    <property type="match status" value="1"/>
</dbReference>
<gene>
    <name evidence="8" type="ORF">L0C25_01340</name>
</gene>
<dbReference type="GO" id="GO:0030313">
    <property type="term" value="C:cell envelope"/>
    <property type="evidence" value="ECO:0007669"/>
    <property type="project" value="UniProtKB-SubCell"/>
</dbReference>
<comment type="subcellular location">
    <subcellularLocation>
        <location evidence="1">Cell envelope</location>
    </subcellularLocation>
</comment>
<reference evidence="8" key="1">
    <citation type="submission" date="2022-01" db="EMBL/GenBank/DDBJ databases">
        <title>Nocardioidaceae gen. sp. A5X3R13.</title>
        <authorList>
            <person name="Lopez Marin M.A."/>
            <person name="Uhlik O."/>
        </authorList>
    </citation>
    <scope>NUCLEOTIDE SEQUENCE</scope>
    <source>
        <strain evidence="8">A5X3R13</strain>
    </source>
</reference>
<feature type="domain" description="Ionotropic glutamate receptor C-terminal" evidence="7">
    <location>
        <begin position="46"/>
        <end position="270"/>
    </location>
</feature>
<dbReference type="InterPro" id="IPR001320">
    <property type="entry name" value="Iontro_rcpt_C"/>
</dbReference>
<evidence type="ECO:0000259" key="6">
    <source>
        <dbReference type="SMART" id="SM00062"/>
    </source>
</evidence>
<evidence type="ECO:0000259" key="7">
    <source>
        <dbReference type="SMART" id="SM00079"/>
    </source>
</evidence>
<dbReference type="PROSITE" id="PS01039">
    <property type="entry name" value="SBP_BACTERIAL_3"/>
    <property type="match status" value="1"/>
</dbReference>
<evidence type="ECO:0000313" key="9">
    <source>
        <dbReference type="Proteomes" id="UP001164390"/>
    </source>
</evidence>
<dbReference type="GO" id="GO:0015276">
    <property type="term" value="F:ligand-gated monoatomic ion channel activity"/>
    <property type="evidence" value="ECO:0007669"/>
    <property type="project" value="InterPro"/>
</dbReference>
<evidence type="ECO:0000313" key="8">
    <source>
        <dbReference type="EMBL" id="UYM05750.1"/>
    </source>
</evidence>
<dbReference type="Gene3D" id="3.40.190.10">
    <property type="entry name" value="Periplasmic binding protein-like II"/>
    <property type="match status" value="2"/>
</dbReference>
<dbReference type="EMBL" id="CP094970">
    <property type="protein sequence ID" value="UYM05750.1"/>
    <property type="molecule type" value="Genomic_DNA"/>
</dbReference>